<keyword evidence="2" id="KW-1133">Transmembrane helix</keyword>
<dbReference type="Proteomes" id="UP000639396">
    <property type="component" value="Unassembled WGS sequence"/>
</dbReference>
<proteinExistence type="predicted"/>
<evidence type="ECO:0000256" key="2">
    <source>
        <dbReference type="SAM" id="Phobius"/>
    </source>
</evidence>
<reference evidence="3" key="1">
    <citation type="submission" date="2020-09" db="EMBL/GenBank/DDBJ databases">
        <title>A novel bacterium of genus Paenibacillus, isolated from South China Sea.</title>
        <authorList>
            <person name="Huang H."/>
            <person name="Mo K."/>
            <person name="Hu Y."/>
        </authorList>
    </citation>
    <scope>NUCLEOTIDE SEQUENCE</scope>
    <source>
        <strain evidence="3">IB182363</strain>
    </source>
</reference>
<comment type="caution">
    <text evidence="3">The sequence shown here is derived from an EMBL/GenBank/DDBJ whole genome shotgun (WGS) entry which is preliminary data.</text>
</comment>
<dbReference type="AlphaFoldDB" id="A0A927CH63"/>
<keyword evidence="2" id="KW-0472">Membrane</keyword>
<keyword evidence="4" id="KW-1185">Reference proteome</keyword>
<feature type="transmembrane region" description="Helical" evidence="2">
    <location>
        <begin position="118"/>
        <end position="144"/>
    </location>
</feature>
<protein>
    <submittedName>
        <fullName evidence="3">Uncharacterized protein</fullName>
    </submittedName>
</protein>
<name>A0A927CH63_9BACL</name>
<gene>
    <name evidence="3" type="ORF">IDH45_31605</name>
</gene>
<accession>A0A927CH63</accession>
<organism evidence="3 4">
    <name type="scientific">Paenibacillus oceani</name>
    <dbReference type="NCBI Taxonomy" id="2772510"/>
    <lineage>
        <taxon>Bacteria</taxon>
        <taxon>Bacillati</taxon>
        <taxon>Bacillota</taxon>
        <taxon>Bacilli</taxon>
        <taxon>Bacillales</taxon>
        <taxon>Paenibacillaceae</taxon>
        <taxon>Paenibacillus</taxon>
    </lineage>
</organism>
<dbReference type="RefSeq" id="WP_190932138.1">
    <property type="nucleotide sequence ID" value="NZ_JACXJA010000061.1"/>
</dbReference>
<evidence type="ECO:0000313" key="3">
    <source>
        <dbReference type="EMBL" id="MBD2866527.1"/>
    </source>
</evidence>
<feature type="transmembrane region" description="Helical" evidence="2">
    <location>
        <begin position="36"/>
        <end position="64"/>
    </location>
</feature>
<evidence type="ECO:0000256" key="1">
    <source>
        <dbReference type="SAM" id="MobiDB-lite"/>
    </source>
</evidence>
<dbReference type="EMBL" id="JACXJA010000061">
    <property type="protein sequence ID" value="MBD2866527.1"/>
    <property type="molecule type" value="Genomic_DNA"/>
</dbReference>
<feature type="region of interest" description="Disordered" evidence="1">
    <location>
        <begin position="1"/>
        <end position="20"/>
    </location>
</feature>
<feature type="transmembrane region" description="Helical" evidence="2">
    <location>
        <begin position="84"/>
        <end position="111"/>
    </location>
</feature>
<feature type="compositionally biased region" description="Polar residues" evidence="1">
    <location>
        <begin position="1"/>
        <end position="13"/>
    </location>
</feature>
<sequence length="149" mass="15831">MEQRPNDVQNNPVPANDPHLTGASYMPPAQPLKHSGLGIASFIISVTMLGAIILSFVVMTSLAADLITGGGLPDEQMLLEKSPILILFVFLILGALVLDIVGGVLGIVSLFQKERKKVFGILGTIFCFLPIVGFFLLFLIGLVLSGQAV</sequence>
<keyword evidence="2" id="KW-0812">Transmembrane</keyword>
<evidence type="ECO:0000313" key="4">
    <source>
        <dbReference type="Proteomes" id="UP000639396"/>
    </source>
</evidence>